<dbReference type="PRINTS" id="PR00420">
    <property type="entry name" value="RNGMNOXGNASE"/>
</dbReference>
<dbReference type="AlphaFoldDB" id="A0A0F5JT80"/>
<keyword evidence="4" id="KW-0285">Flavoprotein</keyword>
<dbReference type="Pfam" id="PF01494">
    <property type="entry name" value="FAD_binding_3"/>
    <property type="match status" value="1"/>
</dbReference>
<feature type="domain" description="FAD-binding" evidence="8">
    <location>
        <begin position="3"/>
        <end position="345"/>
    </location>
</feature>
<proteinExistence type="inferred from homology"/>
<dbReference type="GO" id="GO:0016705">
    <property type="term" value="F:oxidoreductase activity, acting on paired donors, with incorporation or reduction of molecular oxygen"/>
    <property type="evidence" value="ECO:0007669"/>
    <property type="project" value="InterPro"/>
</dbReference>
<dbReference type="InterPro" id="IPR051205">
    <property type="entry name" value="UbiH/COQ6_monooxygenase"/>
</dbReference>
<evidence type="ECO:0000259" key="8">
    <source>
        <dbReference type="Pfam" id="PF01494"/>
    </source>
</evidence>
<keyword evidence="6" id="KW-0560">Oxidoreductase</keyword>
<comment type="pathway">
    <text evidence="2">Cofactor biosynthesis; ubiquinone biosynthesis.</text>
</comment>
<gene>
    <name evidence="9" type="ORF">WM40_25570</name>
</gene>
<keyword evidence="7" id="KW-0503">Monooxygenase</keyword>
<dbReference type="RefSeq" id="WP_046154425.1">
    <property type="nucleotide sequence ID" value="NZ_CADFGU010000018.1"/>
</dbReference>
<sequence>MSAEIVVVGGGVVGLSMALAIQKLGVKVILLERQKATSLAQPEDDGREIALTRSTQQLLCDLGIWRQIRARYFSPVRQLEVRVAPASISLPVPMLVDPIVGLVSHHELRRAAYGAVCNVDSSVQICDAQTPARVDVSNACVEIAMENGSSVRCKLAIGADGRQSSFARMAGFILARKNFEDSIMLCRVSHPLPHEERSIQWFKPRLIVANLPLKRASDREPWSSSMAIYGRTPAIDALDSLPDSKLSEQLSKMTNFHFGSMQVEGHRCQFPLSTSVARRFSSTRCALIGDAALGLHPATGQGFNFGMAGVARLAREIARNLDEYGDVGHHSGLARYDRSRRLLSAGFLRGSNQLIKTMQEIAASSACFTTRFSGVIPGIT</sequence>
<comment type="similarity">
    <text evidence="3">Belongs to the UbiH/COQ6 family.</text>
</comment>
<dbReference type="GO" id="GO:0004497">
    <property type="term" value="F:monooxygenase activity"/>
    <property type="evidence" value="ECO:0007669"/>
    <property type="project" value="UniProtKB-KW"/>
</dbReference>
<evidence type="ECO:0000256" key="6">
    <source>
        <dbReference type="ARBA" id="ARBA00023002"/>
    </source>
</evidence>
<protein>
    <recommendedName>
        <fullName evidence="8">FAD-binding domain-containing protein</fullName>
    </recommendedName>
</protein>
<evidence type="ECO:0000256" key="5">
    <source>
        <dbReference type="ARBA" id="ARBA00022827"/>
    </source>
</evidence>
<evidence type="ECO:0000313" key="9">
    <source>
        <dbReference type="EMBL" id="KKB61036.1"/>
    </source>
</evidence>
<dbReference type="NCBIfam" id="TIGR01988">
    <property type="entry name" value="Ubi-OHases"/>
    <property type="match status" value="1"/>
</dbReference>
<dbReference type="UniPathway" id="UPA00232"/>
<dbReference type="InterPro" id="IPR002938">
    <property type="entry name" value="FAD-bd"/>
</dbReference>
<dbReference type="EMBL" id="LAQU01000083">
    <property type="protein sequence ID" value="KKB61036.1"/>
    <property type="molecule type" value="Genomic_DNA"/>
</dbReference>
<dbReference type="PATRIC" id="fig|28092.6.peg.6027"/>
<keyword evidence="10" id="KW-1185">Reference proteome</keyword>
<evidence type="ECO:0000256" key="3">
    <source>
        <dbReference type="ARBA" id="ARBA00005349"/>
    </source>
</evidence>
<organism evidence="9 10">
    <name type="scientific">Robbsia andropogonis</name>
    <dbReference type="NCBI Taxonomy" id="28092"/>
    <lineage>
        <taxon>Bacteria</taxon>
        <taxon>Pseudomonadati</taxon>
        <taxon>Pseudomonadota</taxon>
        <taxon>Betaproteobacteria</taxon>
        <taxon>Burkholderiales</taxon>
        <taxon>Burkholderiaceae</taxon>
        <taxon>Robbsia</taxon>
    </lineage>
</organism>
<dbReference type="Gene3D" id="3.50.50.60">
    <property type="entry name" value="FAD/NAD(P)-binding domain"/>
    <property type="match status" value="2"/>
</dbReference>
<evidence type="ECO:0000256" key="4">
    <source>
        <dbReference type="ARBA" id="ARBA00022630"/>
    </source>
</evidence>
<dbReference type="SUPFAM" id="SSF51905">
    <property type="entry name" value="FAD/NAD(P)-binding domain"/>
    <property type="match status" value="1"/>
</dbReference>
<evidence type="ECO:0000256" key="2">
    <source>
        <dbReference type="ARBA" id="ARBA00004749"/>
    </source>
</evidence>
<dbReference type="InterPro" id="IPR036188">
    <property type="entry name" value="FAD/NAD-bd_sf"/>
</dbReference>
<dbReference type="PANTHER" id="PTHR43876">
    <property type="entry name" value="UBIQUINONE BIOSYNTHESIS MONOOXYGENASE COQ6, MITOCHONDRIAL"/>
    <property type="match status" value="1"/>
</dbReference>
<comment type="cofactor">
    <cofactor evidence="1">
        <name>FAD</name>
        <dbReference type="ChEBI" id="CHEBI:57692"/>
    </cofactor>
</comment>
<dbReference type="GO" id="GO:0071949">
    <property type="term" value="F:FAD binding"/>
    <property type="evidence" value="ECO:0007669"/>
    <property type="project" value="InterPro"/>
</dbReference>
<evidence type="ECO:0000256" key="1">
    <source>
        <dbReference type="ARBA" id="ARBA00001974"/>
    </source>
</evidence>
<dbReference type="GO" id="GO:0006744">
    <property type="term" value="P:ubiquinone biosynthetic process"/>
    <property type="evidence" value="ECO:0007669"/>
    <property type="project" value="UniProtKB-UniPathway"/>
</dbReference>
<dbReference type="OrthoDB" id="9769565at2"/>
<dbReference type="PANTHER" id="PTHR43876:SF25">
    <property type="entry name" value="MONOOXYGENASE NMA2164"/>
    <property type="match status" value="1"/>
</dbReference>
<name>A0A0F5JT80_9BURK</name>
<evidence type="ECO:0000256" key="7">
    <source>
        <dbReference type="ARBA" id="ARBA00023033"/>
    </source>
</evidence>
<dbReference type="STRING" id="28092.WM40_25570"/>
<reference evidence="9 10" key="1">
    <citation type="submission" date="2015-03" db="EMBL/GenBank/DDBJ databases">
        <title>Draft Genome Sequence of Burkholderia andropogonis type strain ICMP2807, isolated from Sorghum bicolor.</title>
        <authorList>
            <person name="Lopes-Santos L."/>
            <person name="Castro D.B."/>
            <person name="Ottoboni L.M."/>
            <person name="Park D."/>
            <person name="Weirc B.S."/>
            <person name="Destefano S.A."/>
        </authorList>
    </citation>
    <scope>NUCLEOTIDE SEQUENCE [LARGE SCALE GENOMIC DNA]</scope>
    <source>
        <strain evidence="9 10">ICMP2807</strain>
    </source>
</reference>
<accession>A0A0F5JT80</accession>
<evidence type="ECO:0000313" key="10">
    <source>
        <dbReference type="Proteomes" id="UP000033618"/>
    </source>
</evidence>
<dbReference type="InterPro" id="IPR010971">
    <property type="entry name" value="UbiH/COQ6"/>
</dbReference>
<dbReference type="Proteomes" id="UP000033618">
    <property type="component" value="Unassembled WGS sequence"/>
</dbReference>
<keyword evidence="5" id="KW-0274">FAD</keyword>
<comment type="caution">
    <text evidence="9">The sequence shown here is derived from an EMBL/GenBank/DDBJ whole genome shotgun (WGS) entry which is preliminary data.</text>
</comment>